<dbReference type="GO" id="GO:0005525">
    <property type="term" value="F:GTP binding"/>
    <property type="evidence" value="ECO:0007669"/>
    <property type="project" value="UniProtKB-KW"/>
</dbReference>
<dbReference type="PANTHER" id="PTHR42708:SF1">
    <property type="entry name" value="GLIDING MOTILITY PROTEIN MGLA"/>
    <property type="match status" value="1"/>
</dbReference>
<dbReference type="Proteomes" id="UP001142374">
    <property type="component" value="Unassembled WGS sequence"/>
</dbReference>
<reference evidence="5" key="1">
    <citation type="submission" date="2022-06" db="EMBL/GenBank/DDBJ databases">
        <title>WGS of actinobacteria.</title>
        <authorList>
            <person name="Thawai C."/>
        </authorList>
    </citation>
    <scope>NUCLEOTIDE SEQUENCE</scope>
    <source>
        <strain evidence="5">AA8</strain>
    </source>
</reference>
<accession>A0A9X2LCM6</accession>
<comment type="caution">
    <text evidence="5">The sequence shown here is derived from an EMBL/GenBank/DDBJ whole genome shotgun (WGS) entry which is preliminary data.</text>
</comment>
<proteinExistence type="inferred from homology"/>
<keyword evidence="4" id="KW-0342">GTP-binding</keyword>
<evidence type="ECO:0000256" key="2">
    <source>
        <dbReference type="ARBA" id="ARBA00022741"/>
    </source>
</evidence>
<evidence type="ECO:0000256" key="1">
    <source>
        <dbReference type="ARBA" id="ARBA00005290"/>
    </source>
</evidence>
<dbReference type="PANTHER" id="PTHR42708">
    <property type="entry name" value="ATP/GTP-BINDING PROTEIN-RELATED"/>
    <property type="match status" value="1"/>
</dbReference>
<dbReference type="AlphaFoldDB" id="A0A9X2LCM6"/>
<dbReference type="CDD" id="cd00882">
    <property type="entry name" value="Ras_like_GTPase"/>
    <property type="match status" value="1"/>
</dbReference>
<comment type="similarity">
    <text evidence="1">Belongs to the GPN-loop GTPase family.</text>
</comment>
<name>A0A9X2LCM6_9ACTN</name>
<evidence type="ECO:0000313" key="6">
    <source>
        <dbReference type="Proteomes" id="UP001142374"/>
    </source>
</evidence>
<dbReference type="SUPFAM" id="SSF52540">
    <property type="entry name" value="P-loop containing nucleoside triphosphate hydrolases"/>
    <property type="match status" value="1"/>
</dbReference>
<gene>
    <name evidence="5" type="ORF">NQU55_02815</name>
</gene>
<protein>
    <submittedName>
        <fullName evidence="5">ATP/GTP-binding protein</fullName>
    </submittedName>
</protein>
<dbReference type="InterPro" id="IPR052705">
    <property type="entry name" value="Gliding_Motility_GTPase"/>
</dbReference>
<dbReference type="Gene3D" id="3.40.50.300">
    <property type="entry name" value="P-loop containing nucleotide triphosphate hydrolases"/>
    <property type="match status" value="1"/>
</dbReference>
<dbReference type="InterPro" id="IPR004130">
    <property type="entry name" value="Gpn"/>
</dbReference>
<dbReference type="RefSeq" id="WP_256789561.1">
    <property type="nucleotide sequence ID" value="NZ_JANIID010000002.1"/>
</dbReference>
<evidence type="ECO:0000313" key="5">
    <source>
        <dbReference type="EMBL" id="MCQ8768713.1"/>
    </source>
</evidence>
<sequence>MDFGSSSGGVAGGGAGRSTTSAKIVVAGGFGVGKTTFVGAVSEISPLRTEAVMTSASAGIDDLSHVQDKTTTTVAMDFGRITLDDDLILYLFGTPGQDRFWFMWDDLVRGAIGAVVLVDTRRLADCFPAVDYFENSGLPFVIALNGFDGHQPYAPEEVREALQIGPDTPIITTDARHRGEAKSALITLVEHALMARLK</sequence>
<dbReference type="EMBL" id="JANIID010000002">
    <property type="protein sequence ID" value="MCQ8768713.1"/>
    <property type="molecule type" value="Genomic_DNA"/>
</dbReference>
<evidence type="ECO:0000256" key="3">
    <source>
        <dbReference type="ARBA" id="ARBA00022801"/>
    </source>
</evidence>
<dbReference type="Pfam" id="PF03029">
    <property type="entry name" value="ATP_bind_1"/>
    <property type="match status" value="1"/>
</dbReference>
<dbReference type="GO" id="GO:0016787">
    <property type="term" value="F:hydrolase activity"/>
    <property type="evidence" value="ECO:0007669"/>
    <property type="project" value="UniProtKB-KW"/>
</dbReference>
<evidence type="ECO:0000256" key="4">
    <source>
        <dbReference type="ARBA" id="ARBA00023134"/>
    </source>
</evidence>
<dbReference type="InterPro" id="IPR027417">
    <property type="entry name" value="P-loop_NTPase"/>
</dbReference>
<keyword evidence="2" id="KW-0547">Nucleotide-binding</keyword>
<keyword evidence="6" id="KW-1185">Reference proteome</keyword>
<organism evidence="5 6">
    <name type="scientific">Streptomyces telluris</name>
    <dbReference type="NCBI Taxonomy" id="2720021"/>
    <lineage>
        <taxon>Bacteria</taxon>
        <taxon>Bacillati</taxon>
        <taxon>Actinomycetota</taxon>
        <taxon>Actinomycetes</taxon>
        <taxon>Kitasatosporales</taxon>
        <taxon>Streptomycetaceae</taxon>
        <taxon>Streptomyces</taxon>
    </lineage>
</organism>
<keyword evidence="3" id="KW-0378">Hydrolase</keyword>